<keyword evidence="16" id="KW-0653">Protein transport</keyword>
<keyword evidence="12" id="KW-0488">Methylation</keyword>
<dbReference type="STRING" id="32264.T1KDH4"/>
<proteinExistence type="inferred from homology"/>
<keyword evidence="30" id="KW-1185">Reference proteome</keyword>
<dbReference type="AlphaFoldDB" id="T1KDH4"/>
<evidence type="ECO:0000256" key="24">
    <source>
        <dbReference type="ARBA" id="ARBA00034031"/>
    </source>
</evidence>
<evidence type="ECO:0000256" key="18">
    <source>
        <dbReference type="ARBA" id="ARBA00023034"/>
    </source>
</evidence>
<dbReference type="GO" id="GO:0032456">
    <property type="term" value="P:endocytic recycling"/>
    <property type="evidence" value="ECO:0007669"/>
    <property type="project" value="InterPro"/>
</dbReference>
<protein>
    <recommendedName>
        <fullName evidence="10">Ras-related protein Rab-14</fullName>
        <ecNumber evidence="8">3.6.5.2</ecNumber>
        <ecNumber evidence="9">4.6.1.16</ecNumber>
    </recommendedName>
</protein>
<feature type="region of interest" description="Disordered" evidence="26">
    <location>
        <begin position="492"/>
        <end position="515"/>
    </location>
</feature>
<keyword evidence="17" id="KW-0007">Acetylation</keyword>
<keyword evidence="11" id="KW-0813">Transport</keyword>
<dbReference type="EC" id="3.6.5.2" evidence="8"/>
<dbReference type="CDD" id="cd22363">
    <property type="entry name" value="tRNA-intron_lyase_C"/>
    <property type="match status" value="1"/>
</dbReference>
<comment type="similarity">
    <text evidence="7">Belongs to the tRNA-intron endonuclease family.</text>
</comment>
<dbReference type="SMART" id="SM00174">
    <property type="entry name" value="RHO"/>
    <property type="match status" value="1"/>
</dbReference>
<comment type="catalytic activity">
    <reaction evidence="24">
        <text>pretRNA = a 3'-half-tRNA molecule with a 5'-OH end + a 5'-half-tRNA molecule with a 2',3'-cyclic phosphate end + an intron with a 2',3'-cyclic phosphate and a 5'-hydroxyl terminus.</text>
        <dbReference type="EC" id="4.6.1.16"/>
    </reaction>
</comment>
<accession>T1KDH4</accession>
<evidence type="ECO:0000256" key="10">
    <source>
        <dbReference type="ARBA" id="ARBA00014884"/>
    </source>
</evidence>
<dbReference type="PROSITE" id="PS51419">
    <property type="entry name" value="RAB"/>
    <property type="match status" value="1"/>
</dbReference>
<evidence type="ECO:0000256" key="26">
    <source>
        <dbReference type="SAM" id="MobiDB-lite"/>
    </source>
</evidence>
<dbReference type="Gene3D" id="3.40.50.300">
    <property type="entry name" value="P-loop containing nucleotide triphosphate hydrolases"/>
    <property type="match status" value="1"/>
</dbReference>
<evidence type="ECO:0000256" key="22">
    <source>
        <dbReference type="ARBA" id="ARBA00023289"/>
    </source>
</evidence>
<dbReference type="InterPro" id="IPR005225">
    <property type="entry name" value="Small_GTP-bd"/>
</dbReference>
<feature type="domain" description="tRNA intron endonuclease catalytic" evidence="27">
    <location>
        <begin position="191"/>
        <end position="269"/>
    </location>
</feature>
<dbReference type="Proteomes" id="UP000015104">
    <property type="component" value="Unassembled WGS sequence"/>
</dbReference>
<dbReference type="GO" id="GO:0003925">
    <property type="term" value="F:G protein activity"/>
    <property type="evidence" value="ECO:0007669"/>
    <property type="project" value="UniProtKB-EC"/>
</dbReference>
<keyword evidence="23" id="KW-0968">Cytoplasmic vesicle</keyword>
<keyword evidence="15" id="KW-0378">Hydrolase</keyword>
<dbReference type="InterPro" id="IPR050209">
    <property type="entry name" value="Rab_GTPases_membrane_traffic"/>
</dbReference>
<evidence type="ECO:0000313" key="29">
    <source>
        <dbReference type="EnsemblMetazoa" id="tetur09g02940.1"/>
    </source>
</evidence>
<dbReference type="InterPro" id="IPR036167">
    <property type="entry name" value="tRNA_intron_Endo_cat-like_sf"/>
</dbReference>
<keyword evidence="18" id="KW-0333">Golgi apparatus</keyword>
<evidence type="ECO:0000256" key="14">
    <source>
        <dbReference type="ARBA" id="ARBA00022753"/>
    </source>
</evidence>
<dbReference type="Pfam" id="PF26577">
    <property type="entry name" value="TSEN34_N"/>
    <property type="match status" value="1"/>
</dbReference>
<dbReference type="GO" id="GO:0006895">
    <property type="term" value="P:Golgi to endosome transport"/>
    <property type="evidence" value="ECO:0007669"/>
    <property type="project" value="InterPro"/>
</dbReference>
<evidence type="ECO:0000256" key="2">
    <source>
        <dbReference type="ARBA" id="ARBA00004172"/>
    </source>
</evidence>
<dbReference type="EMBL" id="CAEY01002016">
    <property type="status" value="NOT_ANNOTATED_CDS"/>
    <property type="molecule type" value="Genomic_DNA"/>
</dbReference>
<evidence type="ECO:0000313" key="30">
    <source>
        <dbReference type="Proteomes" id="UP000015104"/>
    </source>
</evidence>
<keyword evidence="13" id="KW-0547">Nucleotide-binding</keyword>
<evidence type="ECO:0000256" key="19">
    <source>
        <dbReference type="ARBA" id="ARBA00023134"/>
    </source>
</evidence>
<dbReference type="GO" id="GO:0005829">
    <property type="term" value="C:cytosol"/>
    <property type="evidence" value="ECO:0007669"/>
    <property type="project" value="GOC"/>
</dbReference>
<evidence type="ECO:0000256" key="5">
    <source>
        <dbReference type="ARBA" id="ARBA00004541"/>
    </source>
</evidence>
<dbReference type="InterPro" id="IPR059049">
    <property type="entry name" value="TSEN34_N"/>
</dbReference>
<dbReference type="GO" id="GO:0042742">
    <property type="term" value="P:defense response to bacterium"/>
    <property type="evidence" value="ECO:0007669"/>
    <property type="project" value="InterPro"/>
</dbReference>
<dbReference type="PANTHER" id="PTHR47979">
    <property type="entry name" value="DRAB11-RELATED"/>
    <property type="match status" value="1"/>
</dbReference>
<evidence type="ECO:0000256" key="4">
    <source>
        <dbReference type="ARBA" id="ARBA00004438"/>
    </source>
</evidence>
<evidence type="ECO:0000256" key="16">
    <source>
        <dbReference type="ARBA" id="ARBA00022927"/>
    </source>
</evidence>
<dbReference type="GO" id="GO:0003676">
    <property type="term" value="F:nucleic acid binding"/>
    <property type="evidence" value="ECO:0007669"/>
    <property type="project" value="InterPro"/>
</dbReference>
<dbReference type="GO" id="GO:0005802">
    <property type="term" value="C:trans-Golgi network"/>
    <property type="evidence" value="ECO:0007669"/>
    <property type="project" value="InterPro"/>
</dbReference>
<comment type="similarity">
    <text evidence="6">Belongs to the small GTPase superfamily. Rab family.</text>
</comment>
<dbReference type="NCBIfam" id="TIGR00231">
    <property type="entry name" value="small_GTP"/>
    <property type="match status" value="1"/>
</dbReference>
<dbReference type="GO" id="GO:0005525">
    <property type="term" value="F:GTP binding"/>
    <property type="evidence" value="ECO:0007669"/>
    <property type="project" value="UniProtKB-KW"/>
</dbReference>
<dbReference type="PRINTS" id="PR00449">
    <property type="entry name" value="RASTRNSFRMNG"/>
</dbReference>
<dbReference type="SUPFAM" id="SSF53032">
    <property type="entry name" value="tRNA-intron endonuclease catalytic domain-like"/>
    <property type="match status" value="1"/>
</dbReference>
<dbReference type="HOGENOM" id="CLU_1951524_0_0_1"/>
<name>T1KDH4_TETUR</name>
<dbReference type="PROSITE" id="PS51420">
    <property type="entry name" value="RHO"/>
    <property type="match status" value="1"/>
</dbReference>
<evidence type="ECO:0000256" key="25">
    <source>
        <dbReference type="ARBA" id="ARBA00047660"/>
    </source>
</evidence>
<evidence type="ECO:0000256" key="21">
    <source>
        <dbReference type="ARBA" id="ARBA00023288"/>
    </source>
</evidence>
<dbReference type="Gene3D" id="3.40.1350.10">
    <property type="match status" value="1"/>
</dbReference>
<reference evidence="30" key="1">
    <citation type="submission" date="2011-08" db="EMBL/GenBank/DDBJ databases">
        <authorList>
            <person name="Rombauts S."/>
        </authorList>
    </citation>
    <scope>NUCLEOTIDE SEQUENCE</scope>
    <source>
        <strain evidence="30">London</strain>
    </source>
</reference>
<comment type="catalytic activity">
    <reaction evidence="25">
        <text>GTP + H2O = GDP + phosphate + H(+)</text>
        <dbReference type="Rhea" id="RHEA:19669"/>
        <dbReference type="ChEBI" id="CHEBI:15377"/>
        <dbReference type="ChEBI" id="CHEBI:15378"/>
        <dbReference type="ChEBI" id="CHEBI:37565"/>
        <dbReference type="ChEBI" id="CHEBI:43474"/>
        <dbReference type="ChEBI" id="CHEBI:58189"/>
        <dbReference type="EC" id="3.6.5.2"/>
    </reaction>
    <physiologicalReaction direction="left-to-right" evidence="25">
        <dbReference type="Rhea" id="RHEA:19670"/>
    </physiologicalReaction>
</comment>
<evidence type="ECO:0000256" key="8">
    <source>
        <dbReference type="ARBA" id="ARBA00011984"/>
    </source>
</evidence>
<keyword evidence="19" id="KW-0342">GTP-binding</keyword>
<dbReference type="FunFam" id="3.40.50.300:FF:000344">
    <property type="entry name" value="Ras-related protein Rab-14"/>
    <property type="match status" value="1"/>
</dbReference>
<evidence type="ECO:0000256" key="3">
    <source>
        <dbReference type="ARBA" id="ARBA00004387"/>
    </source>
</evidence>
<keyword evidence="20" id="KW-0472">Membrane</keyword>
<dbReference type="GO" id="GO:0055037">
    <property type="term" value="C:recycling endosome"/>
    <property type="evidence" value="ECO:0007669"/>
    <property type="project" value="UniProtKB-SubCell"/>
</dbReference>
<evidence type="ECO:0000256" key="15">
    <source>
        <dbReference type="ARBA" id="ARBA00022801"/>
    </source>
</evidence>
<dbReference type="GO" id="GO:0045335">
    <property type="term" value="C:phagocytic vesicle"/>
    <property type="evidence" value="ECO:0007669"/>
    <property type="project" value="InterPro"/>
</dbReference>
<evidence type="ECO:0000256" key="23">
    <source>
        <dbReference type="ARBA" id="ARBA00023329"/>
    </source>
</evidence>
<evidence type="ECO:0000256" key="20">
    <source>
        <dbReference type="ARBA" id="ARBA00023136"/>
    </source>
</evidence>
<keyword evidence="22" id="KW-0636">Prenylation</keyword>
<dbReference type="SUPFAM" id="SSF52540">
    <property type="entry name" value="P-loop containing nucleoside triphosphate hydrolases"/>
    <property type="match status" value="1"/>
</dbReference>
<dbReference type="GO" id="GO:0090382">
    <property type="term" value="P:phagosome maturation"/>
    <property type="evidence" value="ECO:0007669"/>
    <property type="project" value="InterPro"/>
</dbReference>
<dbReference type="GO" id="GO:0006388">
    <property type="term" value="P:tRNA splicing, via endonucleolytic cleavage and ligation"/>
    <property type="evidence" value="ECO:0007669"/>
    <property type="project" value="InterPro"/>
</dbReference>
<dbReference type="InterPro" id="IPR011856">
    <property type="entry name" value="tRNA_endonuc-like_dom_sf"/>
</dbReference>
<evidence type="ECO:0000256" key="7">
    <source>
        <dbReference type="ARBA" id="ARBA00008078"/>
    </source>
</evidence>
<dbReference type="GO" id="GO:0005634">
    <property type="term" value="C:nucleus"/>
    <property type="evidence" value="ECO:0007669"/>
    <property type="project" value="UniProtKB-ARBA"/>
</dbReference>
<evidence type="ECO:0000256" key="11">
    <source>
        <dbReference type="ARBA" id="ARBA00022448"/>
    </source>
</evidence>
<dbReference type="EC" id="4.6.1.16" evidence="9"/>
<evidence type="ECO:0000259" key="28">
    <source>
        <dbReference type="Pfam" id="PF26577"/>
    </source>
</evidence>
<feature type="domain" description="TSEN34 N-terminal" evidence="28">
    <location>
        <begin position="8"/>
        <end position="68"/>
    </location>
</feature>
<dbReference type="Pfam" id="PF01974">
    <property type="entry name" value="tRNA_int_endo"/>
    <property type="match status" value="1"/>
</dbReference>
<feature type="compositionally biased region" description="Gly residues" evidence="26">
    <location>
        <begin position="502"/>
        <end position="514"/>
    </location>
</feature>
<dbReference type="CDD" id="cd04122">
    <property type="entry name" value="Rab14"/>
    <property type="match status" value="1"/>
</dbReference>
<keyword evidence="14" id="KW-0967">Endosome</keyword>
<dbReference type="SMART" id="SM00175">
    <property type="entry name" value="RAB"/>
    <property type="match status" value="1"/>
</dbReference>
<evidence type="ECO:0000259" key="27">
    <source>
        <dbReference type="Pfam" id="PF01974"/>
    </source>
</evidence>
<dbReference type="InterPro" id="IPR027417">
    <property type="entry name" value="P-loop_NTPase"/>
</dbReference>
<dbReference type="GO" id="GO:0031901">
    <property type="term" value="C:early endosome membrane"/>
    <property type="evidence" value="ECO:0007669"/>
    <property type="project" value="UniProtKB-SubCell"/>
</dbReference>
<evidence type="ECO:0000256" key="17">
    <source>
        <dbReference type="ARBA" id="ARBA00022990"/>
    </source>
</evidence>
<dbReference type="GO" id="GO:0000213">
    <property type="term" value="F:tRNA-intron lyase activity"/>
    <property type="evidence" value="ECO:0007669"/>
    <property type="project" value="UniProtKB-EC"/>
</dbReference>
<evidence type="ECO:0000256" key="1">
    <source>
        <dbReference type="ARBA" id="ARBA00001946"/>
    </source>
</evidence>
<evidence type="ECO:0000256" key="9">
    <source>
        <dbReference type="ARBA" id="ARBA00012573"/>
    </source>
</evidence>
<dbReference type="GO" id="GO:0015031">
    <property type="term" value="P:protein transport"/>
    <property type="evidence" value="ECO:0007669"/>
    <property type="project" value="UniProtKB-KW"/>
</dbReference>
<keyword evidence="21" id="KW-0449">Lipoprotein</keyword>
<comment type="cofactor">
    <cofactor evidence="1">
        <name>Mg(2+)</name>
        <dbReference type="ChEBI" id="CHEBI:18420"/>
    </cofactor>
</comment>
<evidence type="ECO:0000256" key="6">
    <source>
        <dbReference type="ARBA" id="ARBA00006270"/>
    </source>
</evidence>
<organism evidence="29 30">
    <name type="scientific">Tetranychus urticae</name>
    <name type="common">Two-spotted spider mite</name>
    <dbReference type="NCBI Taxonomy" id="32264"/>
    <lineage>
        <taxon>Eukaryota</taxon>
        <taxon>Metazoa</taxon>
        <taxon>Ecdysozoa</taxon>
        <taxon>Arthropoda</taxon>
        <taxon>Chelicerata</taxon>
        <taxon>Arachnida</taxon>
        <taxon>Acari</taxon>
        <taxon>Acariformes</taxon>
        <taxon>Trombidiformes</taxon>
        <taxon>Prostigmata</taxon>
        <taxon>Eleutherengona</taxon>
        <taxon>Raphignathae</taxon>
        <taxon>Tetranychoidea</taxon>
        <taxon>Tetranychidae</taxon>
        <taxon>Tetranychus</taxon>
    </lineage>
</organism>
<evidence type="ECO:0000256" key="13">
    <source>
        <dbReference type="ARBA" id="ARBA00022741"/>
    </source>
</evidence>
<dbReference type="eggNOG" id="KOG0097">
    <property type="taxonomic scope" value="Eukaryota"/>
</dbReference>
<comment type="subcellular location">
    <subcellularLocation>
        <location evidence="5">Cytoplasmic vesicle</location>
    </subcellularLocation>
    <subcellularLocation>
        <location evidence="4">Early endosome membrane</location>
        <topology evidence="4">Lipid-anchor</topology>
        <orientation evidence="4">Cytoplasmic side</orientation>
    </subcellularLocation>
    <subcellularLocation>
        <location evidence="3">Golgi apparatus</location>
        <location evidence="3">trans-Golgi network membrane</location>
        <topology evidence="3">Lipid-anchor</topology>
        <orientation evidence="3">Cytoplasmic side</orientation>
    </subcellularLocation>
    <subcellularLocation>
        <location evidence="2">Recycling endosome</location>
    </subcellularLocation>
</comment>
<dbReference type="InterPro" id="IPR030702">
    <property type="entry name" value="Rab14"/>
</dbReference>
<dbReference type="InterPro" id="IPR006677">
    <property type="entry name" value="tRNA_intron_Endonuc_cat-like"/>
</dbReference>
<dbReference type="PROSITE" id="PS51421">
    <property type="entry name" value="RAS"/>
    <property type="match status" value="1"/>
</dbReference>
<dbReference type="InterPro" id="IPR001806">
    <property type="entry name" value="Small_GTPase"/>
</dbReference>
<dbReference type="SMART" id="SM00173">
    <property type="entry name" value="RAS"/>
    <property type="match status" value="1"/>
</dbReference>
<sequence>MSSATGADKIKVFLSNDALKLRKDHRIVGYLIGPFPDKLYQVNESGLPLQLMKEEVRLLLNFQIINLIRLDVDINQNVVEDYNRHLNTSRSDYTKLATERRLAQIASHVDSSKGLKRRRQDSSKLDSFEGLEGELNQLAESERIKEQKVSIETMNNDLLPVQLFTECPWPRKEVVINDEWSFPESERDILLYSIYQDLWKRGHYITCGLKFGCDYTVYEFDPLVAHAKYMVKCQSQMSDLTGLQILILSRISTQVKKELLIASLDNNQEAIGRESMSIRGEKNEHNYKPIYFITMAGGNSGGVASGGGPYNYSYIFKYIIIGDMGVGKSCLLHQFTEKKFMADCPHTIGVEFGTRIIEVCGQKIKLQIWDTAGQERFRAVTRSYYRGAAGALMVYDITRRSTYNHLSSWLTDARNLTNPNTVIYLIGNKSDMETQRDVTYDEAKAFAEENGLMFIEASAKTGENVEEAFLETATKIYQNIQDGSLDLNAAESGVQHKPNSGAPGGQQHGLGGDNVGNKNECAC</sequence>
<dbReference type="SMART" id="SM00176">
    <property type="entry name" value="RAN"/>
    <property type="match status" value="1"/>
</dbReference>
<reference evidence="29" key="2">
    <citation type="submission" date="2015-06" db="UniProtKB">
        <authorList>
            <consortium name="EnsemblMetazoa"/>
        </authorList>
    </citation>
    <scope>IDENTIFICATION</scope>
</reference>
<dbReference type="EnsemblMetazoa" id="tetur09g02940.1">
    <property type="protein sequence ID" value="tetur09g02940.1"/>
    <property type="gene ID" value="tetur09g02940"/>
</dbReference>
<dbReference type="Pfam" id="PF00071">
    <property type="entry name" value="Ras"/>
    <property type="match status" value="1"/>
</dbReference>
<evidence type="ECO:0000256" key="12">
    <source>
        <dbReference type="ARBA" id="ARBA00022481"/>
    </source>
</evidence>